<accession>A0A0P7AVP8</accession>
<evidence type="ECO:0000313" key="1">
    <source>
        <dbReference type="EMBL" id="KPM32694.1"/>
    </source>
</evidence>
<gene>
    <name evidence="1" type="ORF">I595_1121</name>
</gene>
<dbReference type="Gene3D" id="3.90.550.10">
    <property type="entry name" value="Spore Coat Polysaccharide Biosynthesis Protein SpsA, Chain A"/>
    <property type="match status" value="1"/>
</dbReference>
<protein>
    <recommendedName>
        <fullName evidence="3">Glycosyltransferase</fullName>
    </recommendedName>
</protein>
<dbReference type="NCBIfam" id="TIGR04282">
    <property type="entry name" value="glyco_like_cofC"/>
    <property type="match status" value="1"/>
</dbReference>
<dbReference type="OrthoDB" id="9798250at2"/>
<name>A0A0P7AVP8_9FLAO</name>
<dbReference type="InterPro" id="IPR018641">
    <property type="entry name" value="Trfase_1_rSAM/seldom-assoc"/>
</dbReference>
<dbReference type="Proteomes" id="UP000050280">
    <property type="component" value="Unassembled WGS sequence"/>
</dbReference>
<dbReference type="AlphaFoldDB" id="A0A0P7AVP8"/>
<dbReference type="SUPFAM" id="SSF53448">
    <property type="entry name" value="Nucleotide-diphospho-sugar transferases"/>
    <property type="match status" value="1"/>
</dbReference>
<sequence length="206" mass="23601">MKNTKNLLLIFTRNPELGKCKTRLAATTGNQLALEIYKFLLQHTANLTKAVKTDKVVYYSEEIWEEDIWDNDHFQKRLQKGIDLGERMLNAFTEGSKAGYERMVIIGSDMYDLSPGDIEQAFSLLDQKDFVIGPAKDGGYYLLGMKKVKKDLFSDKAWGTGNVLKHTLNDLQTENYALLDERNDVDIFEDIKDVDAFEPFIKKMNA</sequence>
<evidence type="ECO:0000313" key="2">
    <source>
        <dbReference type="Proteomes" id="UP000050280"/>
    </source>
</evidence>
<dbReference type="InterPro" id="IPR029044">
    <property type="entry name" value="Nucleotide-diphossugar_trans"/>
</dbReference>
<reference evidence="1 2" key="1">
    <citation type="submission" date="2015-09" db="EMBL/GenBank/DDBJ databases">
        <title>Genome sequence of the marine flavobacterium Croceitalea dokdonensis DOKDO 023 that contains proton- and sodium-pumping rhodopsins.</title>
        <authorList>
            <person name="Kwon S.-K."/>
            <person name="Lee H.K."/>
            <person name="Kwak M.-J."/>
            <person name="Kim J.F."/>
        </authorList>
    </citation>
    <scope>NUCLEOTIDE SEQUENCE [LARGE SCALE GENOMIC DNA]</scope>
    <source>
        <strain evidence="1 2">DOKDO 023</strain>
    </source>
</reference>
<dbReference type="STRING" id="1300341.I595_1121"/>
<comment type="caution">
    <text evidence="1">The sequence shown here is derived from an EMBL/GenBank/DDBJ whole genome shotgun (WGS) entry which is preliminary data.</text>
</comment>
<dbReference type="PANTHER" id="PTHR36529:SF1">
    <property type="entry name" value="GLYCOSYLTRANSFERASE"/>
    <property type="match status" value="1"/>
</dbReference>
<dbReference type="PATRIC" id="fig|1300341.3.peg.1326"/>
<dbReference type="PANTHER" id="PTHR36529">
    <property type="entry name" value="SLL1095 PROTEIN"/>
    <property type="match status" value="1"/>
</dbReference>
<evidence type="ECO:0008006" key="3">
    <source>
        <dbReference type="Google" id="ProtNLM"/>
    </source>
</evidence>
<dbReference type="RefSeq" id="WP_054558315.1">
    <property type="nucleotide sequence ID" value="NZ_LDJX01000002.1"/>
</dbReference>
<dbReference type="Pfam" id="PF09837">
    <property type="entry name" value="DUF2064"/>
    <property type="match status" value="1"/>
</dbReference>
<proteinExistence type="predicted"/>
<dbReference type="EMBL" id="LDJX01000002">
    <property type="protein sequence ID" value="KPM32694.1"/>
    <property type="molecule type" value="Genomic_DNA"/>
</dbReference>
<keyword evidence="2" id="KW-1185">Reference proteome</keyword>
<organism evidence="1 2">
    <name type="scientific">Croceitalea dokdonensis DOKDO 023</name>
    <dbReference type="NCBI Taxonomy" id="1300341"/>
    <lineage>
        <taxon>Bacteria</taxon>
        <taxon>Pseudomonadati</taxon>
        <taxon>Bacteroidota</taxon>
        <taxon>Flavobacteriia</taxon>
        <taxon>Flavobacteriales</taxon>
        <taxon>Flavobacteriaceae</taxon>
        <taxon>Croceitalea</taxon>
    </lineage>
</organism>